<evidence type="ECO:0000313" key="8">
    <source>
        <dbReference type="Proteomes" id="UP000288843"/>
    </source>
</evidence>
<dbReference type="CDD" id="cd07377">
    <property type="entry name" value="WHTH_GntR"/>
    <property type="match status" value="1"/>
</dbReference>
<dbReference type="Pfam" id="PF00155">
    <property type="entry name" value="Aminotran_1_2"/>
    <property type="match status" value="1"/>
</dbReference>
<dbReference type="AlphaFoldDB" id="A0A443VFA7"/>
<keyword evidence="3" id="KW-0805">Transcription regulation</keyword>
<dbReference type="CDD" id="cd00609">
    <property type="entry name" value="AAT_like"/>
    <property type="match status" value="1"/>
</dbReference>
<evidence type="ECO:0000256" key="4">
    <source>
        <dbReference type="ARBA" id="ARBA00023125"/>
    </source>
</evidence>
<dbReference type="InterPro" id="IPR015421">
    <property type="entry name" value="PyrdxlP-dep_Trfase_major"/>
</dbReference>
<dbReference type="EMBL" id="QKOX01000042">
    <property type="protein sequence ID" value="RWT16121.1"/>
    <property type="molecule type" value="Genomic_DNA"/>
</dbReference>
<keyword evidence="5" id="KW-0804">Transcription</keyword>
<dbReference type="InterPro" id="IPR004839">
    <property type="entry name" value="Aminotransferase_I/II_large"/>
</dbReference>
<dbReference type="Gene3D" id="1.10.10.10">
    <property type="entry name" value="Winged helix-like DNA-binding domain superfamily/Winged helix DNA-binding domain"/>
    <property type="match status" value="1"/>
</dbReference>
<dbReference type="GO" id="GO:0003700">
    <property type="term" value="F:DNA-binding transcription factor activity"/>
    <property type="evidence" value="ECO:0007669"/>
    <property type="project" value="InterPro"/>
</dbReference>
<dbReference type="GO" id="GO:0008483">
    <property type="term" value="F:transaminase activity"/>
    <property type="evidence" value="ECO:0007669"/>
    <property type="project" value="UniProtKB-KW"/>
</dbReference>
<proteinExistence type="inferred from homology"/>
<dbReference type="PANTHER" id="PTHR46577">
    <property type="entry name" value="HTH-TYPE TRANSCRIPTIONAL REGULATORY PROTEIN GABR"/>
    <property type="match status" value="1"/>
</dbReference>
<protein>
    <submittedName>
        <fullName evidence="7">PLP-dependent aminotransferase family protein</fullName>
    </submittedName>
</protein>
<comment type="similarity">
    <text evidence="1">In the C-terminal section; belongs to the class-I pyridoxal-phosphate-dependent aminotransferase family.</text>
</comment>
<evidence type="ECO:0000313" key="7">
    <source>
        <dbReference type="EMBL" id="RWT16121.1"/>
    </source>
</evidence>
<comment type="caution">
    <text evidence="7">The sequence shown here is derived from an EMBL/GenBank/DDBJ whole genome shotgun (WGS) entry which is preliminary data.</text>
</comment>
<dbReference type="InterPro" id="IPR000524">
    <property type="entry name" value="Tscrpt_reg_HTH_GntR"/>
</dbReference>
<dbReference type="SUPFAM" id="SSF53383">
    <property type="entry name" value="PLP-dependent transferases"/>
    <property type="match status" value="1"/>
</dbReference>
<dbReference type="SMART" id="SM00345">
    <property type="entry name" value="HTH_GNTR"/>
    <property type="match status" value="1"/>
</dbReference>
<dbReference type="Gene3D" id="3.40.640.10">
    <property type="entry name" value="Type I PLP-dependent aspartate aminotransferase-like (Major domain)"/>
    <property type="match status" value="1"/>
</dbReference>
<dbReference type="PANTHER" id="PTHR46577:SF1">
    <property type="entry name" value="HTH-TYPE TRANSCRIPTIONAL REGULATORY PROTEIN GABR"/>
    <property type="match status" value="1"/>
</dbReference>
<organism evidence="7 8">
    <name type="scientific">Raoultella planticola</name>
    <name type="common">Klebsiella planticola</name>
    <dbReference type="NCBI Taxonomy" id="575"/>
    <lineage>
        <taxon>Bacteria</taxon>
        <taxon>Pseudomonadati</taxon>
        <taxon>Pseudomonadota</taxon>
        <taxon>Gammaproteobacteria</taxon>
        <taxon>Enterobacterales</taxon>
        <taxon>Enterobacteriaceae</taxon>
        <taxon>Klebsiella/Raoultella group</taxon>
        <taxon>Raoultella</taxon>
    </lineage>
</organism>
<dbReference type="InterPro" id="IPR051446">
    <property type="entry name" value="HTH_trans_reg/aminotransferase"/>
</dbReference>
<keyword evidence="2" id="KW-0663">Pyridoxal phosphate</keyword>
<reference evidence="7 8" key="1">
    <citation type="submission" date="2018-06" db="EMBL/GenBank/DDBJ databases">
        <title>Carbapenemase-producing Enterobacteriaceae present in wastewater treatment plant effluent and nearby surface waters in the US.</title>
        <authorList>
            <person name="Mathys D.A."/>
            <person name="Mollenkopf D.F."/>
            <person name="Feicht S.M."/>
            <person name="Adams R.J."/>
            <person name="Albers A.L."/>
            <person name="Stuever D.M."/>
            <person name="Daniels J.B."/>
            <person name="Wittum T.E."/>
        </authorList>
    </citation>
    <scope>NUCLEOTIDE SEQUENCE [LARGE SCALE GENOMIC DNA]</scope>
    <source>
        <strain evidence="7 8">GEO_47_Down_B</strain>
    </source>
</reference>
<evidence type="ECO:0000259" key="6">
    <source>
        <dbReference type="PROSITE" id="PS50949"/>
    </source>
</evidence>
<accession>A0A443VFA7</accession>
<evidence type="ECO:0000256" key="2">
    <source>
        <dbReference type="ARBA" id="ARBA00022898"/>
    </source>
</evidence>
<feature type="domain" description="HTH gntR-type" evidence="6">
    <location>
        <begin position="9"/>
        <end position="77"/>
    </location>
</feature>
<dbReference type="Proteomes" id="UP000288843">
    <property type="component" value="Unassembled WGS sequence"/>
</dbReference>
<dbReference type="SUPFAM" id="SSF46785">
    <property type="entry name" value="Winged helix' DNA-binding domain"/>
    <property type="match status" value="1"/>
</dbReference>
<evidence type="ECO:0000256" key="3">
    <source>
        <dbReference type="ARBA" id="ARBA00023015"/>
    </source>
</evidence>
<dbReference type="Gene3D" id="3.90.1150.10">
    <property type="entry name" value="Aspartate Aminotransferase, domain 1"/>
    <property type="match status" value="1"/>
</dbReference>
<dbReference type="Pfam" id="PF00392">
    <property type="entry name" value="GntR"/>
    <property type="match status" value="1"/>
</dbReference>
<dbReference type="GO" id="GO:0030170">
    <property type="term" value="F:pyridoxal phosphate binding"/>
    <property type="evidence" value="ECO:0007669"/>
    <property type="project" value="InterPro"/>
</dbReference>
<dbReference type="InterPro" id="IPR036388">
    <property type="entry name" value="WH-like_DNA-bd_sf"/>
</dbReference>
<dbReference type="GO" id="GO:0003677">
    <property type="term" value="F:DNA binding"/>
    <property type="evidence" value="ECO:0007669"/>
    <property type="project" value="UniProtKB-KW"/>
</dbReference>
<sequence length="454" mass="48629">MVAITIIRGPRYLAIAQGVQNALISGALKPGDRLPPQREFARLLGLNLGTVTRAFDELRRMGLVKGEVGRGTYLAMISPTDAPVSLWDHSQPQGFIDLSHNFPEHAPGMAGAKSVLTGLQIQDSERLLATQFDAGHYQHRSAAAAWLARRGLSATADNVVVTCGAQHGLLLALGALTRPGDIILTEELTYYGLKSSAAMMGRPIIGVRMDEQGLLPDALETAIQRSGSKVLFCCPTLHNPTTATMSEVRRREIVSICRKYSVVIVEDDVYGWMPEESLPSLAELAPERTVYVTGLSKLVGPGLRIGYIAAPSEYIRALGVALRATTLMASPLNAAAALNVLTPNCMAQIVREIRRETEERQAIVASCFPSSSIVLRAGAFYFGLRVGSQWTAQTFSRAAESAGIGVTPFDVFEGVPMTGSGFVRVCHNAAPDQAILKKALMGLSSLLGISKTGM</sequence>
<dbReference type="InterPro" id="IPR036390">
    <property type="entry name" value="WH_DNA-bd_sf"/>
</dbReference>
<dbReference type="InterPro" id="IPR015422">
    <property type="entry name" value="PyrdxlP-dep_Trfase_small"/>
</dbReference>
<evidence type="ECO:0000256" key="1">
    <source>
        <dbReference type="ARBA" id="ARBA00005384"/>
    </source>
</evidence>
<keyword evidence="4" id="KW-0238">DNA-binding</keyword>
<name>A0A443VFA7_RAOPL</name>
<evidence type="ECO:0000256" key="5">
    <source>
        <dbReference type="ARBA" id="ARBA00023163"/>
    </source>
</evidence>
<gene>
    <name evidence="7" type="ORF">DN603_26860</name>
</gene>
<keyword evidence="7" id="KW-0808">Transferase</keyword>
<keyword evidence="7" id="KW-0032">Aminotransferase</keyword>
<dbReference type="PROSITE" id="PS50949">
    <property type="entry name" value="HTH_GNTR"/>
    <property type="match status" value="1"/>
</dbReference>
<dbReference type="InterPro" id="IPR015424">
    <property type="entry name" value="PyrdxlP-dep_Trfase"/>
</dbReference>